<dbReference type="EMBL" id="VCKW01000486">
    <property type="protein sequence ID" value="TMQ84009.1"/>
    <property type="molecule type" value="Genomic_DNA"/>
</dbReference>
<dbReference type="InterPro" id="IPR016030">
    <property type="entry name" value="CblAdoTrfase-like"/>
</dbReference>
<name>A0A5C4IYP3_9ACTN</name>
<evidence type="ECO:0000256" key="5">
    <source>
        <dbReference type="ARBA" id="ARBA00020963"/>
    </source>
</evidence>
<organism evidence="17 18">
    <name type="scientific">Actinomadura soli</name>
    <dbReference type="NCBI Taxonomy" id="2508997"/>
    <lineage>
        <taxon>Bacteria</taxon>
        <taxon>Bacillati</taxon>
        <taxon>Actinomycetota</taxon>
        <taxon>Actinomycetes</taxon>
        <taxon>Streptosporangiales</taxon>
        <taxon>Thermomonosporaceae</taxon>
        <taxon>Actinomadura</taxon>
    </lineage>
</organism>
<comment type="caution">
    <text evidence="17">The sequence shown here is derived from an EMBL/GenBank/DDBJ whole genome shotgun (WGS) entry which is preliminary data.</text>
</comment>
<dbReference type="Pfam" id="PF01923">
    <property type="entry name" value="Cob_adeno_trans"/>
    <property type="match status" value="1"/>
</dbReference>
<evidence type="ECO:0000256" key="1">
    <source>
        <dbReference type="ARBA" id="ARBA00005121"/>
    </source>
</evidence>
<evidence type="ECO:0000256" key="7">
    <source>
        <dbReference type="ARBA" id="ARBA00022679"/>
    </source>
</evidence>
<evidence type="ECO:0000313" key="18">
    <source>
        <dbReference type="Proteomes" id="UP000309174"/>
    </source>
</evidence>
<evidence type="ECO:0000256" key="6">
    <source>
        <dbReference type="ARBA" id="ARBA00022573"/>
    </source>
</evidence>
<dbReference type="PANTHER" id="PTHR12213:SF0">
    <property type="entry name" value="CORRINOID ADENOSYLTRANSFERASE MMAB"/>
    <property type="match status" value="1"/>
</dbReference>
<evidence type="ECO:0000256" key="14">
    <source>
        <dbReference type="ARBA" id="ARBA00048692"/>
    </source>
</evidence>
<evidence type="ECO:0000256" key="10">
    <source>
        <dbReference type="ARBA" id="ARBA00031529"/>
    </source>
</evidence>
<evidence type="ECO:0000313" key="17">
    <source>
        <dbReference type="EMBL" id="TMQ84009.1"/>
    </source>
</evidence>
<dbReference type="AlphaFoldDB" id="A0A5C4IYP3"/>
<evidence type="ECO:0000256" key="13">
    <source>
        <dbReference type="ARBA" id="ARBA00048555"/>
    </source>
</evidence>
<reference evidence="17 18" key="1">
    <citation type="submission" date="2019-05" db="EMBL/GenBank/DDBJ databases">
        <title>Draft genome sequence of Actinomadura sp. 14C53.</title>
        <authorList>
            <person name="Saricaoglu S."/>
            <person name="Isik K."/>
        </authorList>
    </citation>
    <scope>NUCLEOTIDE SEQUENCE [LARGE SCALE GENOMIC DNA]</scope>
    <source>
        <strain evidence="17 18">14C53</strain>
    </source>
</reference>
<keyword evidence="7 15" id="KW-0808">Transferase</keyword>
<evidence type="ECO:0000256" key="15">
    <source>
        <dbReference type="RuleBase" id="RU366026"/>
    </source>
</evidence>
<dbReference type="GO" id="GO:0009236">
    <property type="term" value="P:cobalamin biosynthetic process"/>
    <property type="evidence" value="ECO:0007669"/>
    <property type="project" value="UniProtKB-UniRule"/>
</dbReference>
<evidence type="ECO:0000256" key="8">
    <source>
        <dbReference type="ARBA" id="ARBA00022741"/>
    </source>
</evidence>
<keyword evidence="9 15" id="KW-0067">ATP-binding</keyword>
<evidence type="ECO:0000256" key="4">
    <source>
        <dbReference type="ARBA" id="ARBA00012454"/>
    </source>
</evidence>
<keyword evidence="6 15" id="KW-0169">Cobalamin biosynthesis</keyword>
<dbReference type="FunFam" id="1.20.1200.10:FF:000001">
    <property type="entry name" value="Cob(I)yrinic acid a,c-diamide adenosyltransferase"/>
    <property type="match status" value="1"/>
</dbReference>
<comment type="catalytic activity">
    <reaction evidence="13 15">
        <text>2 cob(II)yrinate a,c diamide + reduced [electron-transfer flavoprotein] + 2 ATP = 2 adenosylcob(III)yrinate a,c-diamide + 2 triphosphate + oxidized [electron-transfer flavoprotein] + 3 H(+)</text>
        <dbReference type="Rhea" id="RHEA:11528"/>
        <dbReference type="Rhea" id="RHEA-COMP:10685"/>
        <dbReference type="Rhea" id="RHEA-COMP:10686"/>
        <dbReference type="ChEBI" id="CHEBI:15378"/>
        <dbReference type="ChEBI" id="CHEBI:18036"/>
        <dbReference type="ChEBI" id="CHEBI:30616"/>
        <dbReference type="ChEBI" id="CHEBI:57692"/>
        <dbReference type="ChEBI" id="CHEBI:58307"/>
        <dbReference type="ChEBI" id="CHEBI:58503"/>
        <dbReference type="ChEBI" id="CHEBI:58537"/>
        <dbReference type="EC" id="2.5.1.17"/>
    </reaction>
</comment>
<dbReference type="Gene3D" id="1.20.1200.10">
    <property type="entry name" value="Cobalamin adenosyltransferase-like"/>
    <property type="match status" value="1"/>
</dbReference>
<dbReference type="EC" id="2.5.1.17" evidence="4 15"/>
<keyword evidence="18" id="KW-1185">Reference proteome</keyword>
<evidence type="ECO:0000256" key="3">
    <source>
        <dbReference type="ARBA" id="ARBA00011233"/>
    </source>
</evidence>
<evidence type="ECO:0000256" key="12">
    <source>
        <dbReference type="ARBA" id="ARBA00033354"/>
    </source>
</evidence>
<dbReference type="NCBIfam" id="TIGR00636">
    <property type="entry name" value="PduO_Nterm"/>
    <property type="match status" value="1"/>
</dbReference>
<dbReference type="SUPFAM" id="SSF89028">
    <property type="entry name" value="Cobalamin adenosyltransferase-like"/>
    <property type="match status" value="1"/>
</dbReference>
<dbReference type="GO" id="GO:0005524">
    <property type="term" value="F:ATP binding"/>
    <property type="evidence" value="ECO:0007669"/>
    <property type="project" value="UniProtKB-UniRule"/>
</dbReference>
<dbReference type="GO" id="GO:0008817">
    <property type="term" value="F:corrinoid adenosyltransferase activity"/>
    <property type="evidence" value="ECO:0007669"/>
    <property type="project" value="UniProtKB-UniRule"/>
</dbReference>
<feature type="domain" description="Cobalamin adenosyltransferase-like" evidence="16">
    <location>
        <begin position="3"/>
        <end position="168"/>
    </location>
</feature>
<dbReference type="UniPathway" id="UPA00148">
    <property type="reaction ID" value="UER00233"/>
</dbReference>
<comment type="similarity">
    <text evidence="2 15">Belongs to the Cob(I)alamin adenosyltransferase family.</text>
</comment>
<keyword evidence="8 15" id="KW-0547">Nucleotide-binding</keyword>
<evidence type="ECO:0000256" key="9">
    <source>
        <dbReference type="ARBA" id="ARBA00022840"/>
    </source>
</evidence>
<evidence type="ECO:0000259" key="16">
    <source>
        <dbReference type="Pfam" id="PF01923"/>
    </source>
</evidence>
<dbReference type="PANTHER" id="PTHR12213">
    <property type="entry name" value="CORRINOID ADENOSYLTRANSFERASE"/>
    <property type="match status" value="1"/>
</dbReference>
<comment type="catalytic activity">
    <reaction evidence="14 15">
        <text>2 cob(II)alamin + reduced [electron-transfer flavoprotein] + 2 ATP = 2 adenosylcob(III)alamin + 2 triphosphate + oxidized [electron-transfer flavoprotein] + 3 H(+)</text>
        <dbReference type="Rhea" id="RHEA:28671"/>
        <dbReference type="Rhea" id="RHEA-COMP:10685"/>
        <dbReference type="Rhea" id="RHEA-COMP:10686"/>
        <dbReference type="ChEBI" id="CHEBI:15378"/>
        <dbReference type="ChEBI" id="CHEBI:16304"/>
        <dbReference type="ChEBI" id="CHEBI:18036"/>
        <dbReference type="ChEBI" id="CHEBI:18408"/>
        <dbReference type="ChEBI" id="CHEBI:30616"/>
        <dbReference type="ChEBI" id="CHEBI:57692"/>
        <dbReference type="ChEBI" id="CHEBI:58307"/>
        <dbReference type="EC" id="2.5.1.17"/>
    </reaction>
</comment>
<dbReference type="Proteomes" id="UP000309174">
    <property type="component" value="Unassembled WGS sequence"/>
</dbReference>
<dbReference type="RefSeq" id="WP_138650634.1">
    <property type="nucleotide sequence ID" value="NZ_VCKW01000486.1"/>
</dbReference>
<comment type="pathway">
    <text evidence="1 15">Cofactor biosynthesis; adenosylcobalamin biosynthesis; adenosylcobalamin from cob(II)yrinate a,c-diamide: step 2/7.</text>
</comment>
<dbReference type="OrthoDB" id="9778896at2"/>
<comment type="subunit">
    <text evidence="3">Homotrimer.</text>
</comment>
<dbReference type="InterPro" id="IPR036451">
    <property type="entry name" value="CblAdoTrfase-like_sf"/>
</dbReference>
<sequence length="183" mass="19535">MKIYTRKGDGGQTGIWGGRRLDKDHGRMEAIGAVDECNAAIGVAAAASLPDKAARVLAEVQDCLFVVGCELMAPDRTGGGGSVPRLAGEEVTRLESAIDALEAELPELTSFIHPTGTPEAATLHLARAICRRAERRVTTLRRAEAVSDHVAVYLNRLADLLFVLARYANSTAGVTDRKWSPSP</sequence>
<evidence type="ECO:0000256" key="11">
    <source>
        <dbReference type="ARBA" id="ARBA00033334"/>
    </source>
</evidence>
<evidence type="ECO:0000256" key="2">
    <source>
        <dbReference type="ARBA" id="ARBA00007487"/>
    </source>
</evidence>
<protein>
    <recommendedName>
        <fullName evidence="5 15">Corrinoid adenosyltransferase</fullName>
        <ecNumber evidence="4 15">2.5.1.17</ecNumber>
    </recommendedName>
    <alternativeName>
        <fullName evidence="10 15">Cob(II)alamin adenosyltransferase</fullName>
    </alternativeName>
    <alternativeName>
        <fullName evidence="12 15">Cob(II)yrinic acid a,c-diamide adenosyltransferase</fullName>
    </alternativeName>
    <alternativeName>
        <fullName evidence="11 15">Cobinamide/cobalamin adenosyltransferase</fullName>
    </alternativeName>
</protein>
<dbReference type="InterPro" id="IPR029499">
    <property type="entry name" value="PduO-typ"/>
</dbReference>
<proteinExistence type="inferred from homology"/>
<gene>
    <name evidence="17" type="ORF">ETD83_41010</name>
</gene>
<accession>A0A5C4IYP3</accession>